<accession>A0A0V1N0F5</accession>
<sequence>MVQHEIMTQLNEEICRPTVACFCCWKSWNSMYNPRSIIYTTCSADHDDSCFRKKMDNCKKFKFEHFLPLPLDFVFTFCIPGGTLLYARNFTLAWFPTTSVSITAKECPAACVTSRAPSAQLPGTSDASNLPVFCAGPFDNKTHHSASPAPALFLHLEFCEIVMSGSSKSIRTSVNILKHTLMPVTANAFIFIVTAYGLSVKQNIFPGSETIHDHKLLNKISWNYIEKRSLCTCRIFSKNIINKLHKKITADQTNDQPIALICVSAIVMQINFVCTLGTAGGTLLYARNFIFAAFATTPVNDTANECPAAAVSAAAPLAQFPGAVERSTLPLACVGPLYNIALLIKFQKC</sequence>
<gene>
    <name evidence="1" type="ORF">T10_10278</name>
</gene>
<keyword evidence="2" id="KW-1185">Reference proteome</keyword>
<dbReference type="EMBL" id="JYDO01000019">
    <property type="protein sequence ID" value="KRZ77485.1"/>
    <property type="molecule type" value="Genomic_DNA"/>
</dbReference>
<dbReference type="STRING" id="268474.A0A0V1N0F5"/>
<name>A0A0V1N0F5_9BILA</name>
<dbReference type="AlphaFoldDB" id="A0A0V1N0F5"/>
<reference evidence="1 2" key="1">
    <citation type="submission" date="2015-01" db="EMBL/GenBank/DDBJ databases">
        <title>Evolution of Trichinella species and genotypes.</title>
        <authorList>
            <person name="Korhonen P.K."/>
            <person name="Edoardo P."/>
            <person name="Giuseppe L.R."/>
            <person name="Gasser R.B."/>
        </authorList>
    </citation>
    <scope>NUCLEOTIDE SEQUENCE [LARGE SCALE GENOMIC DNA]</scope>
    <source>
        <strain evidence="1">ISS1980</strain>
    </source>
</reference>
<comment type="caution">
    <text evidence="1">The sequence shown here is derived from an EMBL/GenBank/DDBJ whole genome shotgun (WGS) entry which is preliminary data.</text>
</comment>
<evidence type="ECO:0000313" key="1">
    <source>
        <dbReference type="EMBL" id="KRZ77485.1"/>
    </source>
</evidence>
<dbReference type="OrthoDB" id="5932704at2759"/>
<protein>
    <submittedName>
        <fullName evidence="1">Uncharacterized protein</fullName>
    </submittedName>
</protein>
<evidence type="ECO:0000313" key="2">
    <source>
        <dbReference type="Proteomes" id="UP000054843"/>
    </source>
</evidence>
<proteinExistence type="predicted"/>
<dbReference type="Proteomes" id="UP000054843">
    <property type="component" value="Unassembled WGS sequence"/>
</dbReference>
<organism evidence="1 2">
    <name type="scientific">Trichinella papuae</name>
    <dbReference type="NCBI Taxonomy" id="268474"/>
    <lineage>
        <taxon>Eukaryota</taxon>
        <taxon>Metazoa</taxon>
        <taxon>Ecdysozoa</taxon>
        <taxon>Nematoda</taxon>
        <taxon>Enoplea</taxon>
        <taxon>Dorylaimia</taxon>
        <taxon>Trichinellida</taxon>
        <taxon>Trichinellidae</taxon>
        <taxon>Trichinella</taxon>
    </lineage>
</organism>